<name>A0ACB8B0P2_9AGAM</name>
<keyword evidence="2" id="KW-1185">Reference proteome</keyword>
<protein>
    <submittedName>
        <fullName evidence="1">Uncharacterized protein</fullName>
    </submittedName>
</protein>
<dbReference type="Proteomes" id="UP000790709">
    <property type="component" value="Unassembled WGS sequence"/>
</dbReference>
<sequence length="261" mass="30086">MTSTTTFPKSRINNSVPRQLGAIENPLHSPAHVILPNLQTPFSQYCDMNYAASDSESRQIHHIIADQIAQLVDVESEIERVENLMARLRGFHLQLTDSRNKIQQTINRHQGLISCIRRFPAETLGEIFIHCLPPDPHIQPNPRQAPLLLTRICRSWRQVALATPRLWCSLYVGPSHRVQQQALSFYHTWLSRARSVPLSIAVDTRLVHAPFNPMWRFEVTELLKRYTSRCSCLYVMFDEEASLHAMLRDVPTTAQYCCHPR</sequence>
<proteinExistence type="predicted"/>
<accession>A0ACB8B0P2</accession>
<organism evidence="1 2">
    <name type="scientific">Leucogyrophana mollusca</name>
    <dbReference type="NCBI Taxonomy" id="85980"/>
    <lineage>
        <taxon>Eukaryota</taxon>
        <taxon>Fungi</taxon>
        <taxon>Dikarya</taxon>
        <taxon>Basidiomycota</taxon>
        <taxon>Agaricomycotina</taxon>
        <taxon>Agaricomycetes</taxon>
        <taxon>Agaricomycetidae</taxon>
        <taxon>Boletales</taxon>
        <taxon>Boletales incertae sedis</taxon>
        <taxon>Leucogyrophana</taxon>
    </lineage>
</organism>
<reference evidence="1" key="1">
    <citation type="journal article" date="2021" name="New Phytol.">
        <title>Evolutionary innovations through gain and loss of genes in the ectomycorrhizal Boletales.</title>
        <authorList>
            <person name="Wu G."/>
            <person name="Miyauchi S."/>
            <person name="Morin E."/>
            <person name="Kuo A."/>
            <person name="Drula E."/>
            <person name="Varga T."/>
            <person name="Kohler A."/>
            <person name="Feng B."/>
            <person name="Cao Y."/>
            <person name="Lipzen A."/>
            <person name="Daum C."/>
            <person name="Hundley H."/>
            <person name="Pangilinan J."/>
            <person name="Johnson J."/>
            <person name="Barry K."/>
            <person name="LaButti K."/>
            <person name="Ng V."/>
            <person name="Ahrendt S."/>
            <person name="Min B."/>
            <person name="Choi I.G."/>
            <person name="Park H."/>
            <person name="Plett J.M."/>
            <person name="Magnuson J."/>
            <person name="Spatafora J.W."/>
            <person name="Nagy L.G."/>
            <person name="Henrissat B."/>
            <person name="Grigoriev I.V."/>
            <person name="Yang Z.L."/>
            <person name="Xu J."/>
            <person name="Martin F.M."/>
        </authorList>
    </citation>
    <scope>NUCLEOTIDE SEQUENCE</scope>
    <source>
        <strain evidence="1">KUC20120723A-06</strain>
    </source>
</reference>
<comment type="caution">
    <text evidence="1">The sequence shown here is derived from an EMBL/GenBank/DDBJ whole genome shotgun (WGS) entry which is preliminary data.</text>
</comment>
<gene>
    <name evidence="1" type="ORF">BV22DRAFT_1076017</name>
</gene>
<evidence type="ECO:0000313" key="2">
    <source>
        <dbReference type="Proteomes" id="UP000790709"/>
    </source>
</evidence>
<dbReference type="EMBL" id="MU266751">
    <property type="protein sequence ID" value="KAH7918678.1"/>
    <property type="molecule type" value="Genomic_DNA"/>
</dbReference>
<evidence type="ECO:0000313" key="1">
    <source>
        <dbReference type="EMBL" id="KAH7918678.1"/>
    </source>
</evidence>